<proteinExistence type="predicted"/>
<evidence type="ECO:0000313" key="3">
    <source>
        <dbReference type="Proteomes" id="UP000027120"/>
    </source>
</evidence>
<dbReference type="PANTHER" id="PTHR31569:SF4">
    <property type="entry name" value="SWIM-TYPE DOMAIN-CONTAINING PROTEIN"/>
    <property type="match status" value="1"/>
</dbReference>
<dbReference type="CDD" id="cd22744">
    <property type="entry name" value="OTU"/>
    <property type="match status" value="1"/>
</dbReference>
<dbReference type="InterPro" id="IPR052579">
    <property type="entry name" value="Zinc_finger_SWIM"/>
</dbReference>
<dbReference type="EMBL" id="KK786061">
    <property type="protein sequence ID" value="KDO40216.1"/>
    <property type="molecule type" value="Genomic_DNA"/>
</dbReference>
<dbReference type="PANTHER" id="PTHR31569">
    <property type="entry name" value="SWIM-TYPE DOMAIN-CONTAINING PROTEIN"/>
    <property type="match status" value="1"/>
</dbReference>
<feature type="domain" description="MULE transposase" evidence="1">
    <location>
        <begin position="189"/>
        <end position="269"/>
    </location>
</feature>
<dbReference type="GO" id="GO:0010106">
    <property type="term" value="P:cellular response to iron ion starvation"/>
    <property type="evidence" value="ECO:0007669"/>
    <property type="project" value="InterPro"/>
</dbReference>
<feature type="non-terminal residue" evidence="2">
    <location>
        <position position="689"/>
    </location>
</feature>
<evidence type="ECO:0000259" key="1">
    <source>
        <dbReference type="Pfam" id="PF10551"/>
    </source>
</evidence>
<gene>
    <name evidence="2" type="ORF">CISIN_1g037162mg</name>
</gene>
<dbReference type="GO" id="GO:0045944">
    <property type="term" value="P:positive regulation of transcription by RNA polymerase II"/>
    <property type="evidence" value="ECO:0007669"/>
    <property type="project" value="InterPro"/>
</dbReference>
<dbReference type="Pfam" id="PF08731">
    <property type="entry name" value="AFT"/>
    <property type="match status" value="1"/>
</dbReference>
<name>A0A067DNR1_CITSI</name>
<sequence length="689" mass="78642">MDEEKGQTEESGKEKVVNVALMEREDMPREELQTELRNGLVIVIEKSDVAANGRKPRIIFTCERSGVYRDRSPQGPKPIKATGIQKCKCPFKLKGQKMANNDDWALIVICGFHNHPATQYLEGHSFAGRLSKEESNLLVDMSKNNVKPKDILHVLKKRDMHNATTIRAIYNARRKCKVREQAGRSQMQLLMKIVGVTSTDLTFSVCCVYLESERENNYIWALERLKGVMEENMLPSVIVIDRELALMKAIKKKFPSATTLLCRWHISRNVLANCKKLFETNEIWETFISSWNLLVLAASEEEFAQRLKSMESDFSKYPTALTYIRNSSWTKVHTLLELQLVEIKASLERSLTMVQHDFKPSIFKELREFVAMNALTMILDESRRADSLSPDVFACGSPEIAEYKREGRPIPLSSLHSHRKKLDLLQVNQDESKTLSCMPEIEMIVKRFNDSDDPAKVQLLRKLRELANPASTFLLEPEVKGKTRGRPSLKAYTSARRNPSKFEYVLSNEDGKSIPAMPSSTLSLQLKKPQKEKICQSQPLKPVPFITLFPSGIRPYIRGAKDVAADGNCGFRTVADLIGIGEDNWARVRRDLVDELQCHYNEYTLLLGYAGRYQELLHLLSNFEPNPSYDHWMIMPNTGYLIAFKYNVIGLLISMQQCLTFLPLRSIPGPRSSHKIIAIGYIYGCHFIE</sequence>
<dbReference type="InterPro" id="IPR014842">
    <property type="entry name" value="AFT"/>
</dbReference>
<dbReference type="InterPro" id="IPR018289">
    <property type="entry name" value="MULE_transposase_dom"/>
</dbReference>
<evidence type="ECO:0000313" key="2">
    <source>
        <dbReference type="EMBL" id="KDO40216.1"/>
    </source>
</evidence>
<dbReference type="GO" id="GO:0000981">
    <property type="term" value="F:DNA-binding transcription factor activity, RNA polymerase II-specific"/>
    <property type="evidence" value="ECO:0007669"/>
    <property type="project" value="InterPro"/>
</dbReference>
<organism evidence="2 3">
    <name type="scientific">Citrus sinensis</name>
    <name type="common">Sweet orange</name>
    <name type="synonym">Citrus aurantium var. sinensis</name>
    <dbReference type="NCBI Taxonomy" id="2711"/>
    <lineage>
        <taxon>Eukaryota</taxon>
        <taxon>Viridiplantae</taxon>
        <taxon>Streptophyta</taxon>
        <taxon>Embryophyta</taxon>
        <taxon>Tracheophyta</taxon>
        <taxon>Spermatophyta</taxon>
        <taxon>Magnoliopsida</taxon>
        <taxon>eudicotyledons</taxon>
        <taxon>Gunneridae</taxon>
        <taxon>Pentapetalae</taxon>
        <taxon>rosids</taxon>
        <taxon>malvids</taxon>
        <taxon>Sapindales</taxon>
        <taxon>Rutaceae</taxon>
        <taxon>Aurantioideae</taxon>
        <taxon>Citrus</taxon>
    </lineage>
</organism>
<dbReference type="Pfam" id="PF10551">
    <property type="entry name" value="MULE"/>
    <property type="match status" value="1"/>
</dbReference>
<dbReference type="Proteomes" id="UP000027120">
    <property type="component" value="Unassembled WGS sequence"/>
</dbReference>
<keyword evidence="3" id="KW-1185">Reference proteome</keyword>
<dbReference type="AlphaFoldDB" id="A0A067DNR1"/>
<reference evidence="2 3" key="1">
    <citation type="submission" date="2014-04" db="EMBL/GenBank/DDBJ databases">
        <authorList>
            <consortium name="International Citrus Genome Consortium"/>
            <person name="Gmitter F."/>
            <person name="Chen C."/>
            <person name="Farmerie W."/>
            <person name="Harkins T."/>
            <person name="Desany B."/>
            <person name="Mohiuddin M."/>
            <person name="Kodira C."/>
            <person name="Borodovsky M."/>
            <person name="Lomsadze A."/>
            <person name="Burns P."/>
            <person name="Jenkins J."/>
            <person name="Prochnik S."/>
            <person name="Shu S."/>
            <person name="Chapman J."/>
            <person name="Pitluck S."/>
            <person name="Schmutz J."/>
            <person name="Rokhsar D."/>
        </authorList>
    </citation>
    <scope>NUCLEOTIDE SEQUENCE</scope>
</reference>
<protein>
    <recommendedName>
        <fullName evidence="1">MULE transposase domain-containing protein</fullName>
    </recommendedName>
</protein>
<accession>A0A067DNR1</accession>